<dbReference type="AlphaFoldDB" id="A0A5D4RCM3"/>
<dbReference type="InterPro" id="IPR046342">
    <property type="entry name" value="CBS_dom_sf"/>
</dbReference>
<dbReference type="EMBL" id="VTER01000006">
    <property type="protein sequence ID" value="TYS47764.1"/>
    <property type="molecule type" value="Genomic_DNA"/>
</dbReference>
<sequence length="253" mass="29493">MNERKILFLGEIIMAETAEKNLSERFEAAFNRIHKALKQSVKNARTDKFHKLVDLGKSHSLVRSYEVDLFQFAKLRNAIVHEKIDLGYYIAEPHLETVEKIEKIADYFEKPKTAISVAAKPVFYFYEEGKLSDVLSVINSFSHSQFPIYNEKEEYSWLLTSAEIVKWMSEHFSEDTVSLKEVKIKELYNKKFKHQIAFAPADSDIFEIENMFEDHHAKNEKLEGIIVTEHGGYNEKPQGFITSWDLLEVDSFE</sequence>
<dbReference type="Proteomes" id="UP000322139">
    <property type="component" value="Unassembled WGS sequence"/>
</dbReference>
<evidence type="ECO:0000313" key="2">
    <source>
        <dbReference type="Proteomes" id="UP000322139"/>
    </source>
</evidence>
<gene>
    <name evidence="1" type="ORF">FZD51_12565</name>
</gene>
<evidence type="ECO:0000313" key="1">
    <source>
        <dbReference type="EMBL" id="TYS47764.1"/>
    </source>
</evidence>
<comment type="caution">
    <text evidence="1">The sequence shown here is derived from an EMBL/GenBank/DDBJ whole genome shotgun (WGS) entry which is preliminary data.</text>
</comment>
<organism evidence="1 2">
    <name type="scientific">Bacillus infantis</name>
    <dbReference type="NCBI Taxonomy" id="324767"/>
    <lineage>
        <taxon>Bacteria</taxon>
        <taxon>Bacillati</taxon>
        <taxon>Bacillota</taxon>
        <taxon>Bacilli</taxon>
        <taxon>Bacillales</taxon>
        <taxon>Bacillaceae</taxon>
        <taxon>Bacillus</taxon>
    </lineage>
</organism>
<protein>
    <submittedName>
        <fullName evidence="1">CBS domain-containing protein</fullName>
    </submittedName>
</protein>
<name>A0A5D4RCM3_9BACI</name>
<reference evidence="1 2" key="1">
    <citation type="submission" date="2019-08" db="EMBL/GenBank/DDBJ databases">
        <title>Bacillus genomes from the desert of Cuatro Cienegas, Coahuila.</title>
        <authorList>
            <person name="Olmedo-Alvarez G."/>
        </authorList>
    </citation>
    <scope>NUCLEOTIDE SEQUENCE [LARGE SCALE GENOMIC DNA]</scope>
    <source>
        <strain evidence="1 2">CH446_14T</strain>
    </source>
</reference>
<dbReference type="Gene3D" id="3.10.580.10">
    <property type="entry name" value="CBS-domain"/>
    <property type="match status" value="1"/>
</dbReference>
<dbReference type="SUPFAM" id="SSF54631">
    <property type="entry name" value="CBS-domain pair"/>
    <property type="match status" value="1"/>
</dbReference>
<proteinExistence type="predicted"/>
<accession>A0A5D4RCM3</accession>